<reference evidence="9 10" key="1">
    <citation type="submission" date="2019-01" db="EMBL/GenBank/DDBJ databases">
        <title>Draft genomes of a novel of Aminipila strains.</title>
        <authorList>
            <person name="Ma S."/>
        </authorList>
    </citation>
    <scope>NUCLEOTIDE SEQUENCE [LARGE SCALE GENOMIC DNA]</scope>
    <source>
        <strain evidence="10">JN-39</strain>
    </source>
</reference>
<evidence type="ECO:0000256" key="2">
    <source>
        <dbReference type="ARBA" id="ARBA00009298"/>
    </source>
</evidence>
<feature type="domain" description="MgtC/SapB/SrpB/YhiD N-terminal" evidence="8">
    <location>
        <begin position="40"/>
        <end position="166"/>
    </location>
</feature>
<keyword evidence="6 7" id="KW-0472">Membrane</keyword>
<evidence type="ECO:0000256" key="7">
    <source>
        <dbReference type="SAM" id="Phobius"/>
    </source>
</evidence>
<dbReference type="InterPro" id="IPR003416">
    <property type="entry name" value="MgtC/SapB/SrpB/YhiD_fam"/>
</dbReference>
<comment type="subcellular location">
    <subcellularLocation>
        <location evidence="1">Cell membrane</location>
        <topology evidence="1">Multi-pass membrane protein</topology>
    </subcellularLocation>
</comment>
<feature type="transmembrane region" description="Helical" evidence="7">
    <location>
        <begin position="63"/>
        <end position="84"/>
    </location>
</feature>
<evidence type="ECO:0000313" key="9">
    <source>
        <dbReference type="EMBL" id="QAT42541.1"/>
    </source>
</evidence>
<name>A0A410PU91_9FIRM</name>
<evidence type="ECO:0000256" key="4">
    <source>
        <dbReference type="ARBA" id="ARBA00022692"/>
    </source>
</evidence>
<dbReference type="AlphaFoldDB" id="A0A410PU91"/>
<protein>
    <submittedName>
        <fullName evidence="9">MgtC/SapB family protein</fullName>
    </submittedName>
</protein>
<evidence type="ECO:0000256" key="6">
    <source>
        <dbReference type="ARBA" id="ARBA00023136"/>
    </source>
</evidence>
<evidence type="ECO:0000256" key="5">
    <source>
        <dbReference type="ARBA" id="ARBA00022989"/>
    </source>
</evidence>
<feature type="transmembrane region" description="Helical" evidence="7">
    <location>
        <begin position="96"/>
        <end position="116"/>
    </location>
</feature>
<gene>
    <name evidence="9" type="ORF">EQM06_04510</name>
</gene>
<evidence type="ECO:0000256" key="3">
    <source>
        <dbReference type="ARBA" id="ARBA00022475"/>
    </source>
</evidence>
<dbReference type="PANTHER" id="PTHR33778">
    <property type="entry name" value="PROTEIN MGTC"/>
    <property type="match status" value="1"/>
</dbReference>
<dbReference type="KEGG" id="amij:EQM06_04510"/>
<proteinExistence type="inferred from homology"/>
<dbReference type="Pfam" id="PF02308">
    <property type="entry name" value="MgtC"/>
    <property type="match status" value="1"/>
</dbReference>
<organism evidence="9 10">
    <name type="scientific">Aminipila luticellarii</name>
    <dbReference type="NCBI Taxonomy" id="2507160"/>
    <lineage>
        <taxon>Bacteria</taxon>
        <taxon>Bacillati</taxon>
        <taxon>Bacillota</taxon>
        <taxon>Clostridia</taxon>
        <taxon>Peptostreptococcales</taxon>
        <taxon>Anaerovoracaceae</taxon>
        <taxon>Aminipila</taxon>
    </lineage>
</organism>
<feature type="transmembrane region" description="Helical" evidence="7">
    <location>
        <begin position="128"/>
        <end position="161"/>
    </location>
</feature>
<dbReference type="PRINTS" id="PR01837">
    <property type="entry name" value="MGTCSAPBPROT"/>
</dbReference>
<dbReference type="InterPro" id="IPR049177">
    <property type="entry name" value="MgtC_SapB_SrpB_YhiD_N"/>
</dbReference>
<dbReference type="OrthoDB" id="9811198at2"/>
<dbReference type="EMBL" id="CP035281">
    <property type="protein sequence ID" value="QAT42541.1"/>
    <property type="molecule type" value="Genomic_DNA"/>
</dbReference>
<evidence type="ECO:0000256" key="1">
    <source>
        <dbReference type="ARBA" id="ARBA00004651"/>
    </source>
</evidence>
<comment type="similarity">
    <text evidence="2">Belongs to the MgtC/SapB family.</text>
</comment>
<dbReference type="Proteomes" id="UP000287601">
    <property type="component" value="Chromosome"/>
</dbReference>
<feature type="transmembrane region" description="Helical" evidence="7">
    <location>
        <begin position="27"/>
        <end position="51"/>
    </location>
</feature>
<dbReference type="GO" id="GO:0005886">
    <property type="term" value="C:plasma membrane"/>
    <property type="evidence" value="ECO:0007669"/>
    <property type="project" value="UniProtKB-SubCell"/>
</dbReference>
<evidence type="ECO:0000313" key="10">
    <source>
        <dbReference type="Proteomes" id="UP000287601"/>
    </source>
</evidence>
<accession>A0A410PU91</accession>
<dbReference type="PANTHER" id="PTHR33778:SF1">
    <property type="entry name" value="MAGNESIUM TRANSPORTER YHID-RELATED"/>
    <property type="match status" value="1"/>
</dbReference>
<keyword evidence="4 7" id="KW-0812">Transmembrane</keyword>
<keyword evidence="10" id="KW-1185">Reference proteome</keyword>
<keyword evidence="5 7" id="KW-1133">Transmembrane helix</keyword>
<keyword evidence="3" id="KW-1003">Cell membrane</keyword>
<evidence type="ECO:0000259" key="8">
    <source>
        <dbReference type="Pfam" id="PF02308"/>
    </source>
</evidence>
<sequence>MVQLHILKYYISTKRSLFMSVFQLPHYFYDVNLLSVILRLLLAVLFGGAIGLERGANSHPAGFRTHILVCVGAALAMLTNQYISQYLAPGSDPARLGAQVITGVGFLGVGTIFMTGKHKIKGLTTAAGLWASACLGLALGIGFYSGAIIAGILIFISLALLPKVENYFYQNARMINLYIEIDSLQNFKAFIAALKKMDILVLESHVSGSGPVASNGIAFHLSVRLPKNLKFEEFSVMFSEFEGMLLLEQI</sequence>